<keyword evidence="2" id="KW-0472">Membrane</keyword>
<dbReference type="Pfam" id="PF02221">
    <property type="entry name" value="E1_DerP2_DerF2"/>
    <property type="match status" value="1"/>
</dbReference>
<reference evidence="4" key="2">
    <citation type="submission" date="2015-06" db="UniProtKB">
        <authorList>
            <consortium name="EnsemblMetazoa"/>
        </authorList>
    </citation>
    <scope>IDENTIFICATION</scope>
</reference>
<accession>T1JSE1</accession>
<dbReference type="PANTHER" id="PTHR17357">
    <property type="entry name" value="GM2 GANGLIOSIDE ACTIVATOR PROTEIN"/>
    <property type="match status" value="1"/>
</dbReference>
<dbReference type="OMA" id="FASGHFW"/>
<keyword evidence="2" id="KW-1133">Transmembrane helix</keyword>
<dbReference type="OrthoDB" id="6513371at2759"/>
<feature type="transmembrane region" description="Helical" evidence="2">
    <location>
        <begin position="7"/>
        <end position="27"/>
    </location>
</feature>
<dbReference type="GO" id="GO:0006689">
    <property type="term" value="P:ganglioside catabolic process"/>
    <property type="evidence" value="ECO:0007669"/>
    <property type="project" value="InterPro"/>
</dbReference>
<dbReference type="Proteomes" id="UP000015104">
    <property type="component" value="Unassembled WGS sequence"/>
</dbReference>
<organism evidence="4 5">
    <name type="scientific">Tetranychus urticae</name>
    <name type="common">Two-spotted spider mite</name>
    <dbReference type="NCBI Taxonomy" id="32264"/>
    <lineage>
        <taxon>Eukaryota</taxon>
        <taxon>Metazoa</taxon>
        <taxon>Ecdysozoa</taxon>
        <taxon>Arthropoda</taxon>
        <taxon>Chelicerata</taxon>
        <taxon>Arachnida</taxon>
        <taxon>Acari</taxon>
        <taxon>Acariformes</taxon>
        <taxon>Trombidiformes</taxon>
        <taxon>Prostigmata</taxon>
        <taxon>Eleutherengona</taxon>
        <taxon>Raphignathae</taxon>
        <taxon>Tetranychoidea</taxon>
        <taxon>Tetranychidae</taxon>
        <taxon>Tetranychus</taxon>
    </lineage>
</organism>
<proteinExistence type="predicted"/>
<reference evidence="5" key="1">
    <citation type="submission" date="2011-08" db="EMBL/GenBank/DDBJ databases">
        <authorList>
            <person name="Rombauts S."/>
        </authorList>
    </citation>
    <scope>NUCLEOTIDE SEQUENCE</scope>
    <source>
        <strain evidence="5">London</strain>
    </source>
</reference>
<dbReference type="SUPFAM" id="SSF63707">
    <property type="entry name" value="Ganglioside M2 (gm2) activator"/>
    <property type="match status" value="1"/>
</dbReference>
<dbReference type="InterPro" id="IPR036846">
    <property type="entry name" value="GM2-AP_sf"/>
</dbReference>
<dbReference type="InterPro" id="IPR028996">
    <property type="entry name" value="GM2-AP"/>
</dbReference>
<dbReference type="GO" id="GO:0008047">
    <property type="term" value="F:enzyme activator activity"/>
    <property type="evidence" value="ECO:0007669"/>
    <property type="project" value="InterPro"/>
</dbReference>
<evidence type="ECO:0000313" key="4">
    <source>
        <dbReference type="EnsemblMetazoa" id="tetur01g10190.1"/>
    </source>
</evidence>
<dbReference type="AlphaFoldDB" id="T1JSE1"/>
<evidence type="ECO:0000259" key="3">
    <source>
        <dbReference type="Pfam" id="PF02221"/>
    </source>
</evidence>
<keyword evidence="2" id="KW-0812">Transmembrane</keyword>
<evidence type="ECO:0000256" key="2">
    <source>
        <dbReference type="SAM" id="Phobius"/>
    </source>
</evidence>
<dbReference type="EnsemblMetazoa" id="tetur01g10190.1">
    <property type="protein sequence ID" value="tetur01g10190.1"/>
    <property type="gene ID" value="tetur01g10190"/>
</dbReference>
<dbReference type="InterPro" id="IPR003172">
    <property type="entry name" value="ML_dom"/>
</dbReference>
<dbReference type="KEGG" id="tut:107367318"/>
<keyword evidence="5" id="KW-1185">Reference proteome</keyword>
<dbReference type="Gene3D" id="2.70.220.10">
    <property type="entry name" value="Ganglioside GM2 activator"/>
    <property type="match status" value="1"/>
</dbReference>
<dbReference type="PANTHER" id="PTHR17357:SF0">
    <property type="entry name" value="GANGLIOSIDE GM2 ACTIVATOR"/>
    <property type="match status" value="1"/>
</dbReference>
<dbReference type="EMBL" id="CAEY01000461">
    <property type="status" value="NOT_ANNOTATED_CDS"/>
    <property type="molecule type" value="Genomic_DNA"/>
</dbReference>
<protein>
    <recommendedName>
        <fullName evidence="3">MD-2-related lipid-recognition domain-containing protein</fullName>
    </recommendedName>
</protein>
<dbReference type="HOGENOM" id="CLU_1367780_0_0_1"/>
<sequence length="200" mass="21921">MVETVPFIVPIFLITILFVATIEAFSWSNCDSDKPILTFNSIEFNDDPVIIGDPENPVQLSLQANLSEPLDDQIMVKLSISKGFTIFGKRFTLPAFPCIKGYGSCEHNLCNYLTSSDNSFGCPLLSSLGRSCSCPIEAGPLVVNHFNGHMDISNVPSVILWLSSGDYNVKLVLTKDDVSIACVNMDMDLEMVKASSQDQD</sequence>
<dbReference type="GO" id="GO:0005319">
    <property type="term" value="F:lipid transporter activity"/>
    <property type="evidence" value="ECO:0007669"/>
    <property type="project" value="TreeGrafter"/>
</dbReference>
<name>T1JSE1_TETUR</name>
<keyword evidence="1" id="KW-0732">Signal</keyword>
<evidence type="ECO:0000256" key="1">
    <source>
        <dbReference type="ARBA" id="ARBA00022729"/>
    </source>
</evidence>
<evidence type="ECO:0000313" key="5">
    <source>
        <dbReference type="Proteomes" id="UP000015104"/>
    </source>
</evidence>
<dbReference type="GO" id="GO:0009898">
    <property type="term" value="C:cytoplasmic side of plasma membrane"/>
    <property type="evidence" value="ECO:0007669"/>
    <property type="project" value="TreeGrafter"/>
</dbReference>
<gene>
    <name evidence="4" type="primary">107367318</name>
</gene>
<feature type="domain" description="MD-2-related lipid-recognition" evidence="3">
    <location>
        <begin position="25"/>
        <end position="188"/>
    </location>
</feature>